<feature type="transmembrane region" description="Helical" evidence="1">
    <location>
        <begin position="112"/>
        <end position="133"/>
    </location>
</feature>
<reference evidence="2 3" key="1">
    <citation type="journal article" date="2019" name="Int. J. Syst. Evol. Microbiol.">
        <title>The Global Catalogue of Microorganisms (GCM) 10K type strain sequencing project: providing services to taxonomists for standard genome sequencing and annotation.</title>
        <authorList>
            <consortium name="The Broad Institute Genomics Platform"/>
            <consortium name="The Broad Institute Genome Sequencing Center for Infectious Disease"/>
            <person name="Wu L."/>
            <person name="Ma J."/>
        </authorList>
    </citation>
    <scope>NUCLEOTIDE SEQUENCE [LARGE SCALE GENOMIC DNA]</scope>
    <source>
        <strain evidence="2 3">JCM 14303</strain>
    </source>
</reference>
<evidence type="ECO:0000256" key="1">
    <source>
        <dbReference type="SAM" id="Phobius"/>
    </source>
</evidence>
<name>A0ABN2B6I0_9ACTN</name>
<keyword evidence="1" id="KW-0472">Membrane</keyword>
<accession>A0ABN2B6I0</accession>
<dbReference type="RefSeq" id="WP_344176123.1">
    <property type="nucleotide sequence ID" value="NZ_BAAANC010000002.1"/>
</dbReference>
<feature type="transmembrane region" description="Helical" evidence="1">
    <location>
        <begin position="82"/>
        <end position="100"/>
    </location>
</feature>
<evidence type="ECO:0008006" key="4">
    <source>
        <dbReference type="Google" id="ProtNLM"/>
    </source>
</evidence>
<sequence length="141" mass="14410">MHPQVVAPPSRTTVLTRAFHPMFALYAGVLAGVAVVFDLLYLMVGGGVLMAALYTLPITAGLVACLVAAADELDLDRPAVRATAALAAAAGLTNALYLAAINTMRATTPTTWTTGGMAVLLSGAAVLAAAVTLRRFLQLTA</sequence>
<protein>
    <recommendedName>
        <fullName evidence="4">DUF2231 domain-containing protein</fullName>
    </recommendedName>
</protein>
<evidence type="ECO:0000313" key="3">
    <source>
        <dbReference type="Proteomes" id="UP001500363"/>
    </source>
</evidence>
<keyword evidence="3" id="KW-1185">Reference proteome</keyword>
<feature type="transmembrane region" description="Helical" evidence="1">
    <location>
        <begin position="48"/>
        <end position="70"/>
    </location>
</feature>
<keyword evidence="1" id="KW-0812">Transmembrane</keyword>
<comment type="caution">
    <text evidence="2">The sequence shown here is derived from an EMBL/GenBank/DDBJ whole genome shotgun (WGS) entry which is preliminary data.</text>
</comment>
<dbReference type="Proteomes" id="UP001500363">
    <property type="component" value="Unassembled WGS sequence"/>
</dbReference>
<evidence type="ECO:0000313" key="2">
    <source>
        <dbReference type="EMBL" id="GAA1533909.1"/>
    </source>
</evidence>
<gene>
    <name evidence="2" type="ORF">GCM10009741_40250</name>
</gene>
<organism evidence="2 3">
    <name type="scientific">Kribbella lupini</name>
    <dbReference type="NCBI Taxonomy" id="291602"/>
    <lineage>
        <taxon>Bacteria</taxon>
        <taxon>Bacillati</taxon>
        <taxon>Actinomycetota</taxon>
        <taxon>Actinomycetes</taxon>
        <taxon>Propionibacteriales</taxon>
        <taxon>Kribbellaceae</taxon>
        <taxon>Kribbella</taxon>
    </lineage>
</organism>
<dbReference type="EMBL" id="BAAANC010000002">
    <property type="protein sequence ID" value="GAA1533909.1"/>
    <property type="molecule type" value="Genomic_DNA"/>
</dbReference>
<feature type="transmembrane region" description="Helical" evidence="1">
    <location>
        <begin position="23"/>
        <end position="42"/>
    </location>
</feature>
<keyword evidence="1" id="KW-1133">Transmembrane helix</keyword>
<proteinExistence type="predicted"/>